<dbReference type="FunCoup" id="A0A286UPB9">
    <property type="interactions" value="834"/>
</dbReference>
<dbReference type="OrthoDB" id="1936594at2759"/>
<dbReference type="EMBL" id="NBII01000003">
    <property type="protein sequence ID" value="PAV21446.1"/>
    <property type="molecule type" value="Genomic_DNA"/>
</dbReference>
<dbReference type="SUPFAM" id="SSF48452">
    <property type="entry name" value="TPR-like"/>
    <property type="match status" value="1"/>
</dbReference>
<feature type="repeat" description="TPR" evidence="3">
    <location>
        <begin position="586"/>
        <end position="619"/>
    </location>
</feature>
<feature type="compositionally biased region" description="Low complexity" evidence="4">
    <location>
        <begin position="889"/>
        <end position="898"/>
    </location>
</feature>
<keyword evidence="6" id="KW-1185">Reference proteome</keyword>
<feature type="region of interest" description="Disordered" evidence="4">
    <location>
        <begin position="671"/>
        <end position="693"/>
    </location>
</feature>
<feature type="region of interest" description="Disordered" evidence="4">
    <location>
        <begin position="885"/>
        <end position="907"/>
    </location>
</feature>
<dbReference type="STRING" id="2282107.A0A286UPB9"/>
<dbReference type="PROSITE" id="PS50005">
    <property type="entry name" value="TPR"/>
    <property type="match status" value="2"/>
</dbReference>
<dbReference type="SMART" id="SM00028">
    <property type="entry name" value="TPR"/>
    <property type="match status" value="2"/>
</dbReference>
<feature type="compositionally biased region" description="Polar residues" evidence="4">
    <location>
        <begin position="296"/>
        <end position="312"/>
    </location>
</feature>
<protein>
    <submittedName>
        <fullName evidence="5">Tetratricopeptide repeat domain 27</fullName>
    </submittedName>
</protein>
<proteinExistence type="predicted"/>
<gene>
    <name evidence="5" type="ORF">PNOK_0407300</name>
</gene>
<feature type="region of interest" description="Disordered" evidence="4">
    <location>
        <begin position="292"/>
        <end position="312"/>
    </location>
</feature>
<evidence type="ECO:0000256" key="1">
    <source>
        <dbReference type="ARBA" id="ARBA00022737"/>
    </source>
</evidence>
<evidence type="ECO:0000256" key="4">
    <source>
        <dbReference type="SAM" id="MobiDB-lite"/>
    </source>
</evidence>
<dbReference type="InterPro" id="IPR011990">
    <property type="entry name" value="TPR-like_helical_dom_sf"/>
</dbReference>
<organism evidence="5 6">
    <name type="scientific">Pyrrhoderma noxium</name>
    <dbReference type="NCBI Taxonomy" id="2282107"/>
    <lineage>
        <taxon>Eukaryota</taxon>
        <taxon>Fungi</taxon>
        <taxon>Dikarya</taxon>
        <taxon>Basidiomycota</taxon>
        <taxon>Agaricomycotina</taxon>
        <taxon>Agaricomycetes</taxon>
        <taxon>Hymenochaetales</taxon>
        <taxon>Hymenochaetaceae</taxon>
        <taxon>Pyrrhoderma</taxon>
    </lineage>
</organism>
<dbReference type="PANTHER" id="PTHR16193:SF0">
    <property type="entry name" value="TETRATRICOPEPTIDE REPEAT PROTEIN 27"/>
    <property type="match status" value="1"/>
</dbReference>
<dbReference type="Gene3D" id="1.25.40.10">
    <property type="entry name" value="Tetratricopeptide repeat domain"/>
    <property type="match status" value="1"/>
</dbReference>
<dbReference type="InterPro" id="IPR044244">
    <property type="entry name" value="TTC27/Emw1"/>
</dbReference>
<keyword evidence="2 3" id="KW-0802">TPR repeat</keyword>
<dbReference type="InParanoid" id="A0A286UPB9"/>
<dbReference type="AlphaFoldDB" id="A0A286UPB9"/>
<evidence type="ECO:0000313" key="6">
    <source>
        <dbReference type="Proteomes" id="UP000217199"/>
    </source>
</evidence>
<accession>A0A286UPB9</accession>
<dbReference type="Proteomes" id="UP000217199">
    <property type="component" value="Unassembled WGS sequence"/>
</dbReference>
<evidence type="ECO:0000256" key="2">
    <source>
        <dbReference type="ARBA" id="ARBA00022803"/>
    </source>
</evidence>
<comment type="caution">
    <text evidence="5">The sequence shown here is derived from an EMBL/GenBank/DDBJ whole genome shotgun (WGS) entry which is preliminary data.</text>
</comment>
<feature type="repeat" description="TPR" evidence="3">
    <location>
        <begin position="620"/>
        <end position="653"/>
    </location>
</feature>
<sequence length="925" mass="103941">MSLLVQDIEEALLTSQWKGESGPFESPVLDLAYKTVNGKLQDVLTSTPIQNLLRLNYPGAELLDHPIESWFSFNDTENLTDQERELLLLILGVASLHAFIQVNWTGPDFTISSADVVLKANGIPLDSDSSSISENDLNQKAVSELSCGGEPAYHLSRLAIFLRISQLLFDQPSSKYRCIQSVKWWRLRTARVHQQVLDETVGVPEEVMQVEELYSGIAKERELAGLLSLEKGLLAHQIGQDKHASELFLEAARNTGLEYELTGALGKRTKFQENELSQLVLLAESRLRVENDNTTKTDNVTSNGESSKPNVVSITVSDSDKSDAIISTSSLPETLALNDDTLLEQTQFTSSSGSASSSKLAHIDPSEQPALHPLDQCIFLSMCLNVKNMSPTHGLTQEQMKPYVARVISHPRNWSVHTMALLLRSRLEAERTRTVERSTLQLQALVDQMPSADSSLPERLKYIHAIPMPSKWELEVELAKRFLALGVVRSALEIFERLEMWEDVVQCWQVLERPASGIAIVKDLLEGRKEESENVLLRGKASSERRKPALDSAREAKLWCLLGELEPENAVKHFTRAWDASGQKSGRAMRSLGGYYFSREDYPKAIDCLQKAVSINPLQFRSWFILGCAFVREEKWEKARDAFSRCIAIDDEDSESWNNLASVYLRMGSPRNTEKANNSGDEQSSDESKNSDTGAIVPFENKYLAFRALKIGLKYSYENWRMWSNYMVVAMDVGEFAEAVRAQARVVEELAPKAGAKAVDPDLLDRLVSVVTRGSTVDGTGNSDGIMSVSARSPIEAENLRLRITELFERTILPKVSSQRIYNAYARLLVFQERWSEAVKYYLDAYRFTPAATMDKNSEIDRKAWLEAVNEVEEIVDVLRNFGPRAEEGQQQSSTSSEGELEKTRSGRWQLQARSIVQELKEARR</sequence>
<keyword evidence="1" id="KW-0677">Repeat</keyword>
<evidence type="ECO:0000313" key="5">
    <source>
        <dbReference type="EMBL" id="PAV21446.1"/>
    </source>
</evidence>
<name>A0A286UPB9_9AGAM</name>
<dbReference type="InterPro" id="IPR019734">
    <property type="entry name" value="TPR_rpt"/>
</dbReference>
<evidence type="ECO:0000256" key="3">
    <source>
        <dbReference type="PROSITE-ProRule" id="PRU00339"/>
    </source>
</evidence>
<dbReference type="PANTHER" id="PTHR16193">
    <property type="entry name" value="TETRATRICOPEPTIDE REPEAT PROTEIN 27"/>
    <property type="match status" value="1"/>
</dbReference>
<reference evidence="5 6" key="1">
    <citation type="journal article" date="2017" name="Mol. Ecol.">
        <title>Comparative and population genomic landscape of Phellinus noxius: A hypervariable fungus causing root rot in trees.</title>
        <authorList>
            <person name="Chung C.L."/>
            <person name="Lee T.J."/>
            <person name="Akiba M."/>
            <person name="Lee H.H."/>
            <person name="Kuo T.H."/>
            <person name="Liu D."/>
            <person name="Ke H.M."/>
            <person name="Yokoi T."/>
            <person name="Roa M.B."/>
            <person name="Lu M.J."/>
            <person name="Chang Y.Y."/>
            <person name="Ann P.J."/>
            <person name="Tsai J.N."/>
            <person name="Chen C.Y."/>
            <person name="Tzean S.S."/>
            <person name="Ota Y."/>
            <person name="Hattori T."/>
            <person name="Sahashi N."/>
            <person name="Liou R.F."/>
            <person name="Kikuchi T."/>
            <person name="Tsai I.J."/>
        </authorList>
    </citation>
    <scope>NUCLEOTIDE SEQUENCE [LARGE SCALE GENOMIC DNA]</scope>
    <source>
        <strain evidence="5 6">FFPRI411160</strain>
    </source>
</reference>